<gene>
    <name evidence="2" type="ORF">CCAP1982_LOCUS8199</name>
</gene>
<sequence length="439" mass="46019">MDAACTNEQPSTSTASKQVKINDSANKSATINTATATAAREHAAQVATRTPTLAQIGKQTSHNFRLSQISDSGAESGDEQTRLIRSPSARSNSKESTPPFRQTISTSSLSALAAAVQKTPASGQQPLQRARSVARQLSASGATFNTTSPLPAAVPVQSPPTLATTVNQPLLAPQAALLHSTPAKLLTRSTPQSQSDVVHQPYSSSNNNTMAALLNNSAGVTFTIEDCESDSCGGYDSSGSAVGLGAGGYGVHRAGHEATAAISSIKSAPKLTPGFAIAGTQTPLFSSTTTLVTATTAPSATAGPPFYRSVLSPSETSPYLQSFSRGRSERSSMRSVVSAYIPGSQDPLSDALAQYEIMEQQQQQQQHYLRPSHSGKDLSASSSFIFRDQVANQIYSDVTSVRSLASIGIGSTDGRRLVIRRVPHTPHELFNMVHPPTPP</sequence>
<comment type="caution">
    <text evidence="2">The sequence shown here is derived from an EMBL/GenBank/DDBJ whole genome shotgun (WGS) entry which is preliminary data.</text>
</comment>
<proteinExistence type="predicted"/>
<evidence type="ECO:0000313" key="3">
    <source>
        <dbReference type="Proteomes" id="UP000606786"/>
    </source>
</evidence>
<dbReference type="OrthoDB" id="6581954at2759"/>
<dbReference type="AlphaFoldDB" id="A0A811UKU7"/>
<accession>A0A811UKU7</accession>
<feature type="region of interest" description="Disordered" evidence="1">
    <location>
        <begin position="1"/>
        <end position="27"/>
    </location>
</feature>
<evidence type="ECO:0000256" key="1">
    <source>
        <dbReference type="SAM" id="MobiDB-lite"/>
    </source>
</evidence>
<name>A0A811UKU7_CERCA</name>
<dbReference type="EMBL" id="CAJHJT010000012">
    <property type="protein sequence ID" value="CAD6999669.1"/>
    <property type="molecule type" value="Genomic_DNA"/>
</dbReference>
<evidence type="ECO:0000313" key="2">
    <source>
        <dbReference type="EMBL" id="CAD6999669.1"/>
    </source>
</evidence>
<feature type="region of interest" description="Disordered" evidence="1">
    <location>
        <begin position="115"/>
        <end position="134"/>
    </location>
</feature>
<feature type="region of interest" description="Disordered" evidence="1">
    <location>
        <begin position="65"/>
        <end position="103"/>
    </location>
</feature>
<reference evidence="2" key="1">
    <citation type="submission" date="2020-11" db="EMBL/GenBank/DDBJ databases">
        <authorList>
            <person name="Whitehead M."/>
        </authorList>
    </citation>
    <scope>NUCLEOTIDE SEQUENCE</scope>
    <source>
        <strain evidence="2">EGII</strain>
    </source>
</reference>
<protein>
    <submittedName>
        <fullName evidence="2">(Mediterranean fruit fly) hypothetical protein</fullName>
    </submittedName>
</protein>
<feature type="compositionally biased region" description="Polar residues" evidence="1">
    <location>
        <begin position="88"/>
        <end position="103"/>
    </location>
</feature>
<keyword evidence="3" id="KW-1185">Reference proteome</keyword>
<organism evidence="2 3">
    <name type="scientific">Ceratitis capitata</name>
    <name type="common">Mediterranean fruit fly</name>
    <name type="synonym">Tephritis capitata</name>
    <dbReference type="NCBI Taxonomy" id="7213"/>
    <lineage>
        <taxon>Eukaryota</taxon>
        <taxon>Metazoa</taxon>
        <taxon>Ecdysozoa</taxon>
        <taxon>Arthropoda</taxon>
        <taxon>Hexapoda</taxon>
        <taxon>Insecta</taxon>
        <taxon>Pterygota</taxon>
        <taxon>Neoptera</taxon>
        <taxon>Endopterygota</taxon>
        <taxon>Diptera</taxon>
        <taxon>Brachycera</taxon>
        <taxon>Muscomorpha</taxon>
        <taxon>Tephritoidea</taxon>
        <taxon>Tephritidae</taxon>
        <taxon>Ceratitis</taxon>
        <taxon>Ceratitis</taxon>
    </lineage>
</organism>
<feature type="compositionally biased region" description="Polar residues" evidence="1">
    <location>
        <begin position="1"/>
        <end position="23"/>
    </location>
</feature>
<dbReference type="Proteomes" id="UP000606786">
    <property type="component" value="Unassembled WGS sequence"/>
</dbReference>